<dbReference type="Pfam" id="PF00588">
    <property type="entry name" value="SpoU_methylase"/>
    <property type="match status" value="1"/>
</dbReference>
<dbReference type="InterPro" id="IPR029064">
    <property type="entry name" value="Ribosomal_eL30-like_sf"/>
</dbReference>
<dbReference type="GO" id="GO:0032259">
    <property type="term" value="P:methylation"/>
    <property type="evidence" value="ECO:0007669"/>
    <property type="project" value="UniProtKB-KW"/>
</dbReference>
<keyword evidence="2" id="KW-0808">Transferase</keyword>
<sequence length="302" mass="31126">MASRPPAKSPDRGDRRGPPRTDRSAEARPFGGRGPHGTQDGGGRSGGRGDRPQRGGRGPLPGAGNTGGANWLYGTHPVVAALGNPARRLRRLLLTEEAEAALASRLGGPLPLAPERTDRARLDALLGRDAVHSGMALLADPLPTPSLDQILQRPGPILLLDQVTDPRNVGAILRSAAAFGVAAVIVQDRNAPDETGVLAKAASGALETVPLLRAVNLARTLAALKAAGLWTVGLDAGGGTLDGPAFRQRRVALVLGAEGEGLRRLTRESCDEIAGLAMPGDMESLNVSNAAAVALYELTRAG</sequence>
<evidence type="ECO:0000259" key="4">
    <source>
        <dbReference type="SMART" id="SM00967"/>
    </source>
</evidence>
<evidence type="ECO:0000313" key="5">
    <source>
        <dbReference type="EMBL" id="MCQ8279272.1"/>
    </source>
</evidence>
<proteinExistence type="predicted"/>
<dbReference type="InterPro" id="IPR004441">
    <property type="entry name" value="rRNA_MeTrfase_TrmH"/>
</dbReference>
<dbReference type="Gene3D" id="3.40.1280.10">
    <property type="match status" value="1"/>
</dbReference>
<dbReference type="PANTHER" id="PTHR46429:SF1">
    <property type="entry name" value="23S RRNA (GUANOSINE-2'-O-)-METHYLTRANSFERASE RLMB"/>
    <property type="match status" value="1"/>
</dbReference>
<dbReference type="SUPFAM" id="SSF55315">
    <property type="entry name" value="L30e-like"/>
    <property type="match status" value="1"/>
</dbReference>
<evidence type="ECO:0000313" key="6">
    <source>
        <dbReference type="Proteomes" id="UP001524587"/>
    </source>
</evidence>
<dbReference type="InterPro" id="IPR001537">
    <property type="entry name" value="SpoU_MeTrfase"/>
</dbReference>
<dbReference type="EMBL" id="JAMSKV010000011">
    <property type="protein sequence ID" value="MCQ8279272.1"/>
    <property type="molecule type" value="Genomic_DNA"/>
</dbReference>
<dbReference type="SUPFAM" id="SSF75217">
    <property type="entry name" value="alpha/beta knot"/>
    <property type="match status" value="1"/>
</dbReference>
<dbReference type="Proteomes" id="UP001524587">
    <property type="component" value="Unassembled WGS sequence"/>
</dbReference>
<dbReference type="InterPro" id="IPR013123">
    <property type="entry name" value="SpoU_subst-bd"/>
</dbReference>
<organism evidence="5 6">
    <name type="scientific">Endosaccharibacter trunci</name>
    <dbReference type="NCBI Taxonomy" id="2812733"/>
    <lineage>
        <taxon>Bacteria</taxon>
        <taxon>Pseudomonadati</taxon>
        <taxon>Pseudomonadota</taxon>
        <taxon>Alphaproteobacteria</taxon>
        <taxon>Acetobacterales</taxon>
        <taxon>Acetobacteraceae</taxon>
        <taxon>Endosaccharibacter</taxon>
    </lineage>
</organism>
<protein>
    <submittedName>
        <fullName evidence="5">RNA methyltransferase</fullName>
    </submittedName>
</protein>
<dbReference type="InterPro" id="IPR029028">
    <property type="entry name" value="Alpha/beta_knot_MTases"/>
</dbReference>
<keyword evidence="1 5" id="KW-0489">Methyltransferase</keyword>
<evidence type="ECO:0000256" key="1">
    <source>
        <dbReference type="ARBA" id="ARBA00022603"/>
    </source>
</evidence>
<dbReference type="SMART" id="SM00967">
    <property type="entry name" value="SpoU_sub_bind"/>
    <property type="match status" value="1"/>
</dbReference>
<comment type="caution">
    <text evidence="5">The sequence shown here is derived from an EMBL/GenBank/DDBJ whole genome shotgun (WGS) entry which is preliminary data.</text>
</comment>
<dbReference type="InterPro" id="IPR029026">
    <property type="entry name" value="tRNA_m1G_MTases_N"/>
</dbReference>
<keyword evidence="6" id="KW-1185">Reference proteome</keyword>
<dbReference type="Pfam" id="PF08032">
    <property type="entry name" value="SpoU_sub_bind"/>
    <property type="match status" value="1"/>
</dbReference>
<evidence type="ECO:0000256" key="3">
    <source>
        <dbReference type="SAM" id="MobiDB-lite"/>
    </source>
</evidence>
<dbReference type="PANTHER" id="PTHR46429">
    <property type="entry name" value="23S RRNA (GUANOSINE-2'-O-)-METHYLTRANSFERASE RLMB"/>
    <property type="match status" value="1"/>
</dbReference>
<accession>A0ABT1WAK0</accession>
<feature type="compositionally biased region" description="Gly residues" evidence="3">
    <location>
        <begin position="31"/>
        <end position="46"/>
    </location>
</feature>
<gene>
    <name evidence="5" type="ORF">NFI95_12555</name>
</gene>
<feature type="domain" description="RNA 2-O ribose methyltransferase substrate binding" evidence="4">
    <location>
        <begin position="71"/>
        <end position="145"/>
    </location>
</feature>
<dbReference type="RefSeq" id="WP_422864761.1">
    <property type="nucleotide sequence ID" value="NZ_JAMSKV010000011.1"/>
</dbReference>
<dbReference type="Gene3D" id="3.30.1330.30">
    <property type="match status" value="1"/>
</dbReference>
<dbReference type="GO" id="GO:0008168">
    <property type="term" value="F:methyltransferase activity"/>
    <property type="evidence" value="ECO:0007669"/>
    <property type="project" value="UniProtKB-KW"/>
</dbReference>
<feature type="compositionally biased region" description="Basic and acidic residues" evidence="3">
    <location>
        <begin position="9"/>
        <end position="26"/>
    </location>
</feature>
<evidence type="ECO:0000256" key="2">
    <source>
        <dbReference type="ARBA" id="ARBA00022679"/>
    </source>
</evidence>
<reference evidence="5 6" key="1">
    <citation type="submission" date="2022-06" db="EMBL/GenBank/DDBJ databases">
        <title>Endosaccharibacter gen. nov., sp. nov., endophytic bacteria isolated from sugarcane.</title>
        <authorList>
            <person name="Pitiwittayakul N."/>
            <person name="Yukphan P."/>
            <person name="Charoenyingcharoen P."/>
            <person name="Tanasupawat S."/>
        </authorList>
    </citation>
    <scope>NUCLEOTIDE SEQUENCE [LARGE SCALE GENOMIC DNA]</scope>
    <source>
        <strain evidence="5 6">KSS8</strain>
    </source>
</reference>
<feature type="region of interest" description="Disordered" evidence="3">
    <location>
        <begin position="1"/>
        <end position="68"/>
    </location>
</feature>
<feature type="compositionally biased region" description="Gly residues" evidence="3">
    <location>
        <begin position="55"/>
        <end position="67"/>
    </location>
</feature>
<dbReference type="CDD" id="cd18103">
    <property type="entry name" value="SpoU-like_RlmB"/>
    <property type="match status" value="1"/>
</dbReference>
<name>A0ABT1WAK0_9PROT</name>